<reference evidence="2 3" key="1">
    <citation type="submission" date="2019-01" db="EMBL/GenBank/DDBJ databases">
        <title>PMF-metabolizing Aryl O-demethylase.</title>
        <authorList>
            <person name="Kim M."/>
        </authorList>
    </citation>
    <scope>NUCLEOTIDE SEQUENCE [LARGE SCALE GENOMIC DNA]</scope>
    <source>
        <strain evidence="2 3">PMF1</strain>
    </source>
</reference>
<dbReference type="KEGG" id="bpro:PMF13cell1_02148"/>
<keyword evidence="1" id="KW-1133">Transmembrane helix</keyword>
<proteinExistence type="predicted"/>
<organism evidence="2 3">
    <name type="scientific">Blautia producta</name>
    <dbReference type="NCBI Taxonomy" id="33035"/>
    <lineage>
        <taxon>Bacteria</taxon>
        <taxon>Bacillati</taxon>
        <taxon>Bacillota</taxon>
        <taxon>Clostridia</taxon>
        <taxon>Lachnospirales</taxon>
        <taxon>Lachnospiraceae</taxon>
        <taxon>Blautia</taxon>
    </lineage>
</organism>
<sequence>MGEGRGRKMPVNEAFRCHGANLLPSAKFIGIGLFIKQLGQVDLPGAPLRHRSHASSSPGPPPSPSCLSLCHSITHYSAGLGNKKKIKKEISFFVFYIPLYYCWLSSRFFYLPVEKNRDVGVGWWALLADIAVESLKIQPLRRLRREVFTERLSRS</sequence>
<dbReference type="Proteomes" id="UP000289794">
    <property type="component" value="Chromosome"/>
</dbReference>
<protein>
    <submittedName>
        <fullName evidence="2">Uncharacterized protein</fullName>
    </submittedName>
</protein>
<dbReference type="EMBL" id="CP035945">
    <property type="protein sequence ID" value="QBE96601.1"/>
    <property type="molecule type" value="Genomic_DNA"/>
</dbReference>
<dbReference type="AlphaFoldDB" id="A0A4P6LVS2"/>
<accession>A0A4P6LVS2</accession>
<name>A0A4P6LVS2_9FIRM</name>
<keyword evidence="1" id="KW-0472">Membrane</keyword>
<gene>
    <name evidence="2" type="ORF">PMF13cell1_02148</name>
</gene>
<evidence type="ECO:0000313" key="3">
    <source>
        <dbReference type="Proteomes" id="UP000289794"/>
    </source>
</evidence>
<evidence type="ECO:0000256" key="1">
    <source>
        <dbReference type="SAM" id="Phobius"/>
    </source>
</evidence>
<feature type="transmembrane region" description="Helical" evidence="1">
    <location>
        <begin position="90"/>
        <end position="109"/>
    </location>
</feature>
<keyword evidence="1" id="KW-0812">Transmembrane</keyword>
<evidence type="ECO:0000313" key="2">
    <source>
        <dbReference type="EMBL" id="QBE96601.1"/>
    </source>
</evidence>